<accession>A0A8J8NFB4</accession>
<dbReference type="PANTHER" id="PTHR23084">
    <property type="entry name" value="PHOSPHATIDYLINOSITOL-4-PHOSPHATE 5-KINASE RELATED"/>
    <property type="match status" value="1"/>
</dbReference>
<dbReference type="OrthoDB" id="285822at2759"/>
<sequence length="708" mass="81614">MESRATPESNEDCKCGRGQKVKFYCDQENCEKHKDNLFFCDYCFNEIMKKREPHFILQIPYLLQDLTSTWDELIDKIQKLQEQLATHYFPQKDLIASLEQTALNQPFSGRLVHRDMERFQKFHEEFQQIIPVVRGYIGENNVAELQLLKGQCTSFGETYQREFEYLMEIGKPTFIFDNYKPCIEKCLIPFYPEESKNQLLSLKVKLGQQNIANAQNAGKSHFSNEELAEAVSNLNYKVSVQEAQINAYISLVGNLSRAASLTSMCIKSQERGGDEQLKIIAGQIAQLQEESRKQSLLQQQVQDLQNSLEFQPQSLQYIQEGIVNSLKQSLSQEFQEHIDTQIKTLKDSTDKELKQGFEKYSLMKENLEKKMKDLQDYFAKEVLASKEKALQFESQAKIGIPIKPQAKAFAEEQKIGIPVAQLQKQQALIQPVKIIKNNISQIAALETKPQNNQPQLFTQNGLDNFLKHVKHNGCESLVEAAILHGLSIVRLNQHLKPARQLSQLPFEGCSDLKAGGIYYGQCVDGVRDGYGLLYCTEEDDDQQLFECDWIKGTPIKGRWIKVVDNLWENYQGEFDEEYLCQGLGSWEDEDGHTYTGEWDCGFWHGFGKEIWSDGMICEGEYRDGKCNGQAKITWPNDESYEGEWKDDKKHGLGKYTEENGYYEVGQWENDKRVGIHECFLKSGKLLKFKTYENGIVMKTTRANKWPFH</sequence>
<reference evidence="2" key="1">
    <citation type="submission" date="2019-06" db="EMBL/GenBank/DDBJ databases">
        <authorList>
            <person name="Zheng W."/>
        </authorList>
    </citation>
    <scope>NUCLEOTIDE SEQUENCE</scope>
    <source>
        <strain evidence="2">QDHG01</strain>
    </source>
</reference>
<dbReference type="SUPFAM" id="SSF82185">
    <property type="entry name" value="Histone H3 K4-specific methyltransferase SET7/9 N-terminal domain"/>
    <property type="match status" value="1"/>
</dbReference>
<dbReference type="AlphaFoldDB" id="A0A8J8NFB4"/>
<evidence type="ECO:0000313" key="2">
    <source>
        <dbReference type="EMBL" id="TNV73619.1"/>
    </source>
</evidence>
<dbReference type="InterPro" id="IPR003409">
    <property type="entry name" value="MORN"/>
</dbReference>
<dbReference type="SMART" id="SM00698">
    <property type="entry name" value="MORN"/>
    <property type="match status" value="4"/>
</dbReference>
<proteinExistence type="predicted"/>
<evidence type="ECO:0000313" key="3">
    <source>
        <dbReference type="Proteomes" id="UP000785679"/>
    </source>
</evidence>
<evidence type="ECO:0000256" key="1">
    <source>
        <dbReference type="ARBA" id="ARBA00022737"/>
    </source>
</evidence>
<keyword evidence="1" id="KW-0677">Repeat</keyword>
<dbReference type="PANTHER" id="PTHR23084:SF263">
    <property type="entry name" value="MORN REPEAT-CONTAINING PROTEIN 1"/>
    <property type="match status" value="1"/>
</dbReference>
<protein>
    <submittedName>
        <fullName evidence="2">Uncharacterized protein</fullName>
    </submittedName>
</protein>
<organism evidence="2 3">
    <name type="scientific">Halteria grandinella</name>
    <dbReference type="NCBI Taxonomy" id="5974"/>
    <lineage>
        <taxon>Eukaryota</taxon>
        <taxon>Sar</taxon>
        <taxon>Alveolata</taxon>
        <taxon>Ciliophora</taxon>
        <taxon>Intramacronucleata</taxon>
        <taxon>Spirotrichea</taxon>
        <taxon>Stichotrichia</taxon>
        <taxon>Sporadotrichida</taxon>
        <taxon>Halteriidae</taxon>
        <taxon>Halteria</taxon>
    </lineage>
</organism>
<name>A0A8J8NFB4_HALGN</name>
<dbReference type="Pfam" id="PF02493">
    <property type="entry name" value="MORN"/>
    <property type="match status" value="4"/>
</dbReference>
<dbReference type="EMBL" id="RRYP01018483">
    <property type="protein sequence ID" value="TNV73619.1"/>
    <property type="molecule type" value="Genomic_DNA"/>
</dbReference>
<dbReference type="Gene3D" id="2.20.110.10">
    <property type="entry name" value="Histone H3 K4-specific methyltransferase SET7/9 N-terminal domain"/>
    <property type="match status" value="1"/>
</dbReference>
<gene>
    <name evidence="2" type="ORF">FGO68_gene13932</name>
</gene>
<keyword evidence="3" id="KW-1185">Reference proteome</keyword>
<dbReference type="Proteomes" id="UP000785679">
    <property type="component" value="Unassembled WGS sequence"/>
</dbReference>
<comment type="caution">
    <text evidence="2">The sequence shown here is derived from an EMBL/GenBank/DDBJ whole genome shotgun (WGS) entry which is preliminary data.</text>
</comment>